<accession>A0A3M7PI95</accession>
<protein>
    <submittedName>
        <fullName evidence="1">Uncharacterized protein</fullName>
    </submittedName>
</protein>
<dbReference type="EMBL" id="REGN01010507">
    <property type="protein sequence ID" value="RMZ98871.1"/>
    <property type="molecule type" value="Genomic_DNA"/>
</dbReference>
<comment type="caution">
    <text evidence="1">The sequence shown here is derived from an EMBL/GenBank/DDBJ whole genome shotgun (WGS) entry which is preliminary data.</text>
</comment>
<gene>
    <name evidence="1" type="ORF">BpHYR1_022282</name>
</gene>
<evidence type="ECO:0000313" key="2">
    <source>
        <dbReference type="Proteomes" id="UP000276133"/>
    </source>
</evidence>
<dbReference type="Proteomes" id="UP000276133">
    <property type="component" value="Unassembled WGS sequence"/>
</dbReference>
<sequence length="111" mass="13472">MKRNEFSNLFESNFENEFIPASMFHQKKSEPLKTKKFIICSKHLNNTAPYIFEEKLLSRFRKKANHNYNQADHYHRQNDKPSKEKMKKLEKLISDEKNKIKKIKEDKLKKN</sequence>
<dbReference type="AlphaFoldDB" id="A0A3M7PI95"/>
<keyword evidence="2" id="KW-1185">Reference proteome</keyword>
<proteinExistence type="predicted"/>
<reference evidence="1 2" key="1">
    <citation type="journal article" date="2018" name="Sci. Rep.">
        <title>Genomic signatures of local adaptation to the degree of environmental predictability in rotifers.</title>
        <authorList>
            <person name="Franch-Gras L."/>
            <person name="Hahn C."/>
            <person name="Garcia-Roger E.M."/>
            <person name="Carmona M.J."/>
            <person name="Serra M."/>
            <person name="Gomez A."/>
        </authorList>
    </citation>
    <scope>NUCLEOTIDE SEQUENCE [LARGE SCALE GENOMIC DNA]</scope>
    <source>
        <strain evidence="1">HYR1</strain>
    </source>
</reference>
<organism evidence="1 2">
    <name type="scientific">Brachionus plicatilis</name>
    <name type="common">Marine rotifer</name>
    <name type="synonym">Brachionus muelleri</name>
    <dbReference type="NCBI Taxonomy" id="10195"/>
    <lineage>
        <taxon>Eukaryota</taxon>
        <taxon>Metazoa</taxon>
        <taxon>Spiralia</taxon>
        <taxon>Gnathifera</taxon>
        <taxon>Rotifera</taxon>
        <taxon>Eurotatoria</taxon>
        <taxon>Monogononta</taxon>
        <taxon>Pseudotrocha</taxon>
        <taxon>Ploima</taxon>
        <taxon>Brachionidae</taxon>
        <taxon>Brachionus</taxon>
    </lineage>
</organism>
<evidence type="ECO:0000313" key="1">
    <source>
        <dbReference type="EMBL" id="RMZ98871.1"/>
    </source>
</evidence>
<name>A0A3M7PI95_BRAPC</name>